<dbReference type="STRING" id="272558.gene:10727512"/>
<dbReference type="EMBL" id="BA000004">
    <property type="protein sequence ID" value="BAB05333.1"/>
    <property type="molecule type" value="Genomic_DNA"/>
</dbReference>
<dbReference type="InterPro" id="IPR000182">
    <property type="entry name" value="GNAT_dom"/>
</dbReference>
<evidence type="ECO:0000313" key="3">
    <source>
        <dbReference type="Proteomes" id="UP000001258"/>
    </source>
</evidence>
<dbReference type="eggNOG" id="COG0456">
    <property type="taxonomic scope" value="Bacteria"/>
</dbReference>
<dbReference type="RefSeq" id="WP_010897777.1">
    <property type="nucleotide sequence ID" value="NC_002570.2"/>
</dbReference>
<keyword evidence="3" id="KW-1185">Reference proteome</keyword>
<dbReference type="InterPro" id="IPR024775">
    <property type="entry name" value="DinB-like"/>
</dbReference>
<protein>
    <submittedName>
        <fullName evidence="2">BH1614 protein</fullName>
    </submittedName>
</protein>
<dbReference type="GO" id="GO:0016747">
    <property type="term" value="F:acyltransferase activity, transferring groups other than amino-acyl groups"/>
    <property type="evidence" value="ECO:0007669"/>
    <property type="project" value="InterPro"/>
</dbReference>
<dbReference type="Pfam" id="PF00583">
    <property type="entry name" value="Acetyltransf_1"/>
    <property type="match status" value="1"/>
</dbReference>
<dbReference type="PROSITE" id="PS51186">
    <property type="entry name" value="GNAT"/>
    <property type="match status" value="1"/>
</dbReference>
<dbReference type="KEGG" id="bha:BH1614"/>
<dbReference type="InterPro" id="IPR016181">
    <property type="entry name" value="Acyl_CoA_acyltransferase"/>
</dbReference>
<dbReference type="Gene3D" id="3.40.630.30">
    <property type="match status" value="1"/>
</dbReference>
<name>Q9KCF7_HALH5</name>
<organism evidence="2 3">
    <name type="scientific">Halalkalibacterium halodurans (strain ATCC BAA-125 / DSM 18197 / FERM 7344 / JCM 9153 / C-125)</name>
    <name type="common">Bacillus halodurans</name>
    <dbReference type="NCBI Taxonomy" id="272558"/>
    <lineage>
        <taxon>Bacteria</taxon>
        <taxon>Bacillati</taxon>
        <taxon>Bacillota</taxon>
        <taxon>Bacilli</taxon>
        <taxon>Bacillales</taxon>
        <taxon>Bacillaceae</taxon>
        <taxon>Halalkalibacterium (ex Joshi et al. 2022)</taxon>
    </lineage>
</organism>
<dbReference type="Proteomes" id="UP000001258">
    <property type="component" value="Chromosome"/>
</dbReference>
<dbReference type="Gene3D" id="1.20.120.450">
    <property type="entry name" value="dinb family like domain"/>
    <property type="match status" value="1"/>
</dbReference>
<dbReference type="OrthoDB" id="162775at2"/>
<dbReference type="InterPro" id="IPR034660">
    <property type="entry name" value="DinB/YfiT-like"/>
</dbReference>
<evidence type="ECO:0000313" key="2">
    <source>
        <dbReference type="EMBL" id="BAB05333.1"/>
    </source>
</evidence>
<feature type="domain" description="N-acetyltransferase" evidence="1">
    <location>
        <begin position="149"/>
        <end position="312"/>
    </location>
</feature>
<dbReference type="PIR" id="F83851">
    <property type="entry name" value="F83851"/>
</dbReference>
<reference evidence="2 3" key="1">
    <citation type="journal article" date="2000" name="Nucleic Acids Res.">
        <title>Complete genome sequence of the alkaliphilic bacterium Bacillus halodurans and genomic sequence comparison with Bacillus subtilis.</title>
        <authorList>
            <person name="Takami H."/>
            <person name="Nakasone K."/>
            <person name="Takaki Y."/>
            <person name="Maeno G."/>
            <person name="Sasaki R."/>
            <person name="Masui N."/>
            <person name="Fuji F."/>
            <person name="Hirama C."/>
            <person name="Nakamura Y."/>
            <person name="Ogasawara N."/>
            <person name="Kuhara S."/>
            <person name="Horikoshi K."/>
        </authorList>
    </citation>
    <scope>NUCLEOTIDE SEQUENCE [LARGE SCALE GENOMIC DNA]</scope>
    <source>
        <strain evidence="3">ATCC BAA-125 / DSM 18197 / FERM 7344 / JCM 9153 / C-125</strain>
    </source>
</reference>
<dbReference type="Pfam" id="PF12867">
    <property type="entry name" value="DinB_2"/>
    <property type="match status" value="1"/>
</dbReference>
<proteinExistence type="predicted"/>
<dbReference type="AlphaFoldDB" id="Q9KCF7"/>
<dbReference type="SUPFAM" id="SSF109854">
    <property type="entry name" value="DinB/YfiT-like putative metalloenzymes"/>
    <property type="match status" value="1"/>
</dbReference>
<evidence type="ECO:0000259" key="1">
    <source>
        <dbReference type="PROSITE" id="PS51186"/>
    </source>
</evidence>
<dbReference type="CDD" id="cd04301">
    <property type="entry name" value="NAT_SF"/>
    <property type="match status" value="1"/>
</dbReference>
<gene>
    <name evidence="2" type="ordered locus">BH1614</name>
</gene>
<dbReference type="SMR" id="Q9KCF7"/>
<dbReference type="HOGENOM" id="CLU_890412_0_0_9"/>
<sequence>MSHLPHLIAKLENHAEWVKRLVLVGQKSWHTPLQKGGWSPAEVIHHFHRWDDFARNYRFIPFLAGRATFTAGAHAKFNEHSEREVRDGLGKEAIIVQCLKSRYALIETVEKLREEAWEQTLTIGDHDLSIHTYLQGVIEHDRHHREQIEQFFSLEQQGKLPMVNITERCGEELPMNLLLLADPEQAMIERYLSGGLGFLAEVEGTPVGVIVLKDKGHGLFEVMNIAVAEQEQGKGYGKLLLLHGIHVALKRGADRIEIGTGNSSIGQLALYQRCGFSITAVDKDFFTKHYHEPIVEQGIRCEHMIRLAQDLK</sequence>
<accession>Q9KCF7</accession>
<dbReference type="SUPFAM" id="SSF55729">
    <property type="entry name" value="Acyl-CoA N-acyltransferases (Nat)"/>
    <property type="match status" value="1"/>
</dbReference>